<reference evidence="2" key="2">
    <citation type="submission" date="2020-11" db="EMBL/GenBank/DDBJ databases">
        <authorList>
            <person name="McCartney M.A."/>
            <person name="Auch B."/>
            <person name="Kono T."/>
            <person name="Mallez S."/>
            <person name="Becker A."/>
            <person name="Gohl D.M."/>
            <person name="Silverstein K.A.T."/>
            <person name="Koren S."/>
            <person name="Bechman K.B."/>
            <person name="Herman A."/>
            <person name="Abrahante J.E."/>
            <person name="Garbe J."/>
        </authorList>
    </citation>
    <scope>NUCLEOTIDE SEQUENCE</scope>
    <source>
        <strain evidence="2">Duluth1</strain>
        <tissue evidence="2">Whole animal</tissue>
    </source>
</reference>
<keyword evidence="3" id="KW-1185">Reference proteome</keyword>
<reference evidence="2" key="1">
    <citation type="journal article" date="2019" name="bioRxiv">
        <title>The Genome of the Zebra Mussel, Dreissena polymorpha: A Resource for Invasive Species Research.</title>
        <authorList>
            <person name="McCartney M.A."/>
            <person name="Auch B."/>
            <person name="Kono T."/>
            <person name="Mallez S."/>
            <person name="Zhang Y."/>
            <person name="Obille A."/>
            <person name="Becker A."/>
            <person name="Abrahante J.E."/>
            <person name="Garbe J."/>
            <person name="Badalamenti J.P."/>
            <person name="Herman A."/>
            <person name="Mangelson H."/>
            <person name="Liachko I."/>
            <person name="Sullivan S."/>
            <person name="Sone E.D."/>
            <person name="Koren S."/>
            <person name="Silverstein K.A.T."/>
            <person name="Beckman K.B."/>
            <person name="Gohl D.M."/>
        </authorList>
    </citation>
    <scope>NUCLEOTIDE SEQUENCE</scope>
    <source>
        <strain evidence="2">Duluth1</strain>
        <tissue evidence="2">Whole animal</tissue>
    </source>
</reference>
<sequence length="101" mass="11765">MSRVFQRFYYSHFKTTVNFPTGHLIFHYKNVLTKCHLHWTINVNVDDAQRTNDDGRRTTDKSQHKSSPLARCAQICLGDVHYFTSLQVCGNITHGADYFEL</sequence>
<accession>A0A9D3YAY5</accession>
<proteinExistence type="predicted"/>
<dbReference type="Proteomes" id="UP000828390">
    <property type="component" value="Unassembled WGS sequence"/>
</dbReference>
<dbReference type="EMBL" id="JAIWYP010000016">
    <property type="protein sequence ID" value="KAH3696522.1"/>
    <property type="molecule type" value="Genomic_DNA"/>
</dbReference>
<feature type="compositionally biased region" description="Basic and acidic residues" evidence="1">
    <location>
        <begin position="49"/>
        <end position="63"/>
    </location>
</feature>
<gene>
    <name evidence="2" type="ORF">DPMN_083987</name>
</gene>
<organism evidence="2 3">
    <name type="scientific">Dreissena polymorpha</name>
    <name type="common">Zebra mussel</name>
    <name type="synonym">Mytilus polymorpha</name>
    <dbReference type="NCBI Taxonomy" id="45954"/>
    <lineage>
        <taxon>Eukaryota</taxon>
        <taxon>Metazoa</taxon>
        <taxon>Spiralia</taxon>
        <taxon>Lophotrochozoa</taxon>
        <taxon>Mollusca</taxon>
        <taxon>Bivalvia</taxon>
        <taxon>Autobranchia</taxon>
        <taxon>Heteroconchia</taxon>
        <taxon>Euheterodonta</taxon>
        <taxon>Imparidentia</taxon>
        <taxon>Neoheterodontei</taxon>
        <taxon>Myida</taxon>
        <taxon>Dreissenoidea</taxon>
        <taxon>Dreissenidae</taxon>
        <taxon>Dreissena</taxon>
    </lineage>
</organism>
<evidence type="ECO:0000313" key="2">
    <source>
        <dbReference type="EMBL" id="KAH3696522.1"/>
    </source>
</evidence>
<evidence type="ECO:0000256" key="1">
    <source>
        <dbReference type="SAM" id="MobiDB-lite"/>
    </source>
</evidence>
<evidence type="ECO:0000313" key="3">
    <source>
        <dbReference type="Proteomes" id="UP000828390"/>
    </source>
</evidence>
<feature type="region of interest" description="Disordered" evidence="1">
    <location>
        <begin position="49"/>
        <end position="68"/>
    </location>
</feature>
<comment type="caution">
    <text evidence="2">The sequence shown here is derived from an EMBL/GenBank/DDBJ whole genome shotgun (WGS) entry which is preliminary data.</text>
</comment>
<dbReference type="AlphaFoldDB" id="A0A9D3YAY5"/>
<name>A0A9D3YAY5_DREPO</name>
<protein>
    <submittedName>
        <fullName evidence="2">Uncharacterized protein</fullName>
    </submittedName>
</protein>